<dbReference type="EMBL" id="BAABLF010000007">
    <property type="protein sequence ID" value="GAA5190030.1"/>
    <property type="molecule type" value="Genomic_DNA"/>
</dbReference>
<organism evidence="10 11">
    <name type="scientific">Ferrimonas gelatinilytica</name>
    <dbReference type="NCBI Taxonomy" id="1255257"/>
    <lineage>
        <taxon>Bacteria</taxon>
        <taxon>Pseudomonadati</taxon>
        <taxon>Pseudomonadota</taxon>
        <taxon>Gammaproteobacteria</taxon>
        <taxon>Alteromonadales</taxon>
        <taxon>Ferrimonadaceae</taxon>
        <taxon>Ferrimonas</taxon>
    </lineage>
</organism>
<dbReference type="NCBIfam" id="NF001204">
    <property type="entry name" value="PRK00166.1"/>
    <property type="match status" value="1"/>
</dbReference>
<dbReference type="PIRSF" id="PIRSF000903">
    <property type="entry name" value="B5n-ttraPtase_sm"/>
    <property type="match status" value="1"/>
</dbReference>
<evidence type="ECO:0000256" key="7">
    <source>
        <dbReference type="ARBA" id="ARBA00033210"/>
    </source>
</evidence>
<dbReference type="PANTHER" id="PTHR42850">
    <property type="entry name" value="METALLOPHOSPHOESTERASE"/>
    <property type="match status" value="1"/>
</dbReference>
<reference evidence="11" key="1">
    <citation type="journal article" date="2019" name="Int. J. Syst. Evol. Microbiol.">
        <title>The Global Catalogue of Microorganisms (GCM) 10K type strain sequencing project: providing services to taxonomists for standard genome sequencing and annotation.</title>
        <authorList>
            <consortium name="The Broad Institute Genomics Platform"/>
            <consortium name="The Broad Institute Genome Sequencing Center for Infectious Disease"/>
            <person name="Wu L."/>
            <person name="Ma J."/>
        </authorList>
    </citation>
    <scope>NUCLEOTIDE SEQUENCE [LARGE SCALE GENOMIC DNA]</scope>
    <source>
        <strain evidence="11">JCM 18720</strain>
    </source>
</reference>
<evidence type="ECO:0000256" key="8">
    <source>
        <dbReference type="ARBA" id="ARBA00049417"/>
    </source>
</evidence>
<dbReference type="InterPro" id="IPR029052">
    <property type="entry name" value="Metallo-depent_PP-like"/>
</dbReference>
<proteinExistence type="inferred from homology"/>
<feature type="domain" description="Calcineurin-like phosphoesterase" evidence="9">
    <location>
        <begin position="5"/>
        <end position="124"/>
    </location>
</feature>
<gene>
    <name evidence="10" type="ORF">GCM10025772_13780</name>
</gene>
<comment type="similarity">
    <text evidence="2">Belongs to the Ap4A hydrolase family.</text>
</comment>
<evidence type="ECO:0000256" key="1">
    <source>
        <dbReference type="ARBA" id="ARBA00003413"/>
    </source>
</evidence>
<dbReference type="Proteomes" id="UP001501600">
    <property type="component" value="Unassembled WGS sequence"/>
</dbReference>
<comment type="function">
    <text evidence="1">Hydrolyzes diadenosine 5',5'''-P1,P4-tetraphosphate to yield ADP.</text>
</comment>
<dbReference type="InterPro" id="IPR004617">
    <property type="entry name" value="ApaH"/>
</dbReference>
<dbReference type="SUPFAM" id="SSF56300">
    <property type="entry name" value="Metallo-dependent phosphatases"/>
    <property type="match status" value="1"/>
</dbReference>
<dbReference type="PANTHER" id="PTHR42850:SF11">
    <property type="entry name" value="BIS(5'-NUCLEOSYL)-TETRAPHOSPHATASE [SYMMETRICAL]"/>
    <property type="match status" value="1"/>
</dbReference>
<sequence>MAEYFVGDIQGCYEELSRLLEQVRFDPSQDTLWSCGDLVARGPDSLGVLRLFRQLGSAGRTVLGNHDLHLLAVAAGLKRVKPKDRQQALLAAPDLPELLHWLRQQPLLVNFPAQQLLLSHAGLPPHWSLETALRRAQAVCETLQGEHYLDFIGQMYGEKPDEDRPGVGPLEQQVYTVNALTRMRFLHPDGRLDFACKTGPETALGLVPWYRYPGHRLLSSHRIVFGHWAALDGRCDHPNGRALDTGCCWGGNLTFWRAEDERRFTQPSLGL</sequence>
<dbReference type="RefSeq" id="WP_345316309.1">
    <property type="nucleotide sequence ID" value="NZ_BAABLF010000007.1"/>
</dbReference>
<accession>A0ABP9S2B9</accession>
<evidence type="ECO:0000256" key="4">
    <source>
        <dbReference type="ARBA" id="ARBA00022801"/>
    </source>
</evidence>
<dbReference type="EC" id="3.6.1.41" evidence="3"/>
<keyword evidence="4" id="KW-0378">Hydrolase</keyword>
<evidence type="ECO:0000313" key="10">
    <source>
        <dbReference type="EMBL" id="GAA5190030.1"/>
    </source>
</evidence>
<evidence type="ECO:0000256" key="5">
    <source>
        <dbReference type="ARBA" id="ARBA00031248"/>
    </source>
</evidence>
<dbReference type="InterPro" id="IPR004843">
    <property type="entry name" value="Calcineurin-like_PHP"/>
</dbReference>
<evidence type="ECO:0000256" key="6">
    <source>
        <dbReference type="ARBA" id="ARBA00032248"/>
    </source>
</evidence>
<evidence type="ECO:0000256" key="3">
    <source>
        <dbReference type="ARBA" id="ARBA00012506"/>
    </source>
</evidence>
<evidence type="ECO:0000259" key="9">
    <source>
        <dbReference type="Pfam" id="PF00149"/>
    </source>
</evidence>
<keyword evidence="11" id="KW-1185">Reference proteome</keyword>
<evidence type="ECO:0000256" key="2">
    <source>
        <dbReference type="ARBA" id="ARBA00005419"/>
    </source>
</evidence>
<evidence type="ECO:0000313" key="11">
    <source>
        <dbReference type="Proteomes" id="UP001501600"/>
    </source>
</evidence>
<comment type="catalytic activity">
    <reaction evidence="8">
        <text>P(1),P(4)-bis(5'-adenosyl) tetraphosphate + H2O = 2 ADP + 2 H(+)</text>
        <dbReference type="Rhea" id="RHEA:24252"/>
        <dbReference type="ChEBI" id="CHEBI:15377"/>
        <dbReference type="ChEBI" id="CHEBI:15378"/>
        <dbReference type="ChEBI" id="CHEBI:58141"/>
        <dbReference type="ChEBI" id="CHEBI:456216"/>
        <dbReference type="EC" id="3.6.1.41"/>
    </reaction>
</comment>
<dbReference type="Pfam" id="PF00149">
    <property type="entry name" value="Metallophos"/>
    <property type="match status" value="1"/>
</dbReference>
<dbReference type="Gene3D" id="3.60.21.10">
    <property type="match status" value="1"/>
</dbReference>
<comment type="caution">
    <text evidence="10">The sequence shown here is derived from an EMBL/GenBank/DDBJ whole genome shotgun (WGS) entry which is preliminary data.</text>
</comment>
<dbReference type="InterPro" id="IPR050126">
    <property type="entry name" value="Ap4A_hydrolase"/>
</dbReference>
<protein>
    <recommendedName>
        <fullName evidence="3">bis(5'-nucleosyl)-tetraphosphatase (symmetrical)</fullName>
        <ecNumber evidence="3">3.6.1.41</ecNumber>
    </recommendedName>
    <alternativeName>
        <fullName evidence="6">Ap4A hydrolase</fullName>
    </alternativeName>
    <alternativeName>
        <fullName evidence="5">Diadenosine 5',5'''-P1,P4-tetraphosphate pyrophosphohydrolase</fullName>
    </alternativeName>
    <alternativeName>
        <fullName evidence="7">Diadenosine tetraphosphatase</fullName>
    </alternativeName>
</protein>
<dbReference type="CDD" id="cd07422">
    <property type="entry name" value="MPP_ApaH"/>
    <property type="match status" value="1"/>
</dbReference>
<dbReference type="NCBIfam" id="TIGR00668">
    <property type="entry name" value="apaH"/>
    <property type="match status" value="1"/>
</dbReference>
<name>A0ABP9S2B9_9GAMM</name>